<sequence length="160" mass="18601">MAEGGGVVPRVAARIVLSPEEESCLRHNVNSQTVERRLYLRSRIVLLAAEGHENIEIGRQLGISEKTCRKWRNRFVRYRMEGLSDLQRSGAPEKFTPQERLEILRMSCQPPEDIRKWTLAELTSQIRTRFQREVSVESIRLILRSASAEDMKKIQEELKK</sequence>
<dbReference type="EMBL" id="VUNL01000008">
    <property type="protein sequence ID" value="MSV25156.1"/>
    <property type="molecule type" value="Genomic_DNA"/>
</dbReference>
<keyword evidence="2" id="KW-1185">Reference proteome</keyword>
<evidence type="ECO:0000313" key="2">
    <source>
        <dbReference type="Proteomes" id="UP000430222"/>
    </source>
</evidence>
<comment type="caution">
    <text evidence="1">The sequence shown here is derived from an EMBL/GenBank/DDBJ whole genome shotgun (WGS) entry which is preliminary data.</text>
</comment>
<organism evidence="1 2">
    <name type="scientific">Selenomonas montiformis</name>
    <dbReference type="NCBI Taxonomy" id="2652285"/>
    <lineage>
        <taxon>Bacteria</taxon>
        <taxon>Bacillati</taxon>
        <taxon>Bacillota</taxon>
        <taxon>Negativicutes</taxon>
        <taxon>Selenomonadales</taxon>
        <taxon>Selenomonadaceae</taxon>
        <taxon>Selenomonas</taxon>
    </lineage>
</organism>
<dbReference type="Proteomes" id="UP000430222">
    <property type="component" value="Unassembled WGS sequence"/>
</dbReference>
<gene>
    <name evidence="1" type="ORF">FYJ78_08175</name>
</gene>
<protein>
    <submittedName>
        <fullName evidence="1">Helix-turn-helix domain-containing protein</fullName>
    </submittedName>
</protein>
<reference evidence="1 2" key="1">
    <citation type="submission" date="2019-08" db="EMBL/GenBank/DDBJ databases">
        <title>In-depth cultivation of the pig gut microbiome towards novel bacterial diversity and tailored functional studies.</title>
        <authorList>
            <person name="Wylensek D."/>
            <person name="Hitch T.C.A."/>
            <person name="Clavel T."/>
        </authorList>
    </citation>
    <scope>NUCLEOTIDE SEQUENCE [LARGE SCALE GENOMIC DNA]</scope>
    <source>
        <strain evidence="2">WCA-380-WT-3B3</strain>
    </source>
</reference>
<dbReference type="InterPro" id="IPR009057">
    <property type="entry name" value="Homeodomain-like_sf"/>
</dbReference>
<dbReference type="InterPro" id="IPR036388">
    <property type="entry name" value="WH-like_DNA-bd_sf"/>
</dbReference>
<accession>A0A6I2V0T6</accession>
<dbReference type="Pfam" id="PF13565">
    <property type="entry name" value="HTH_32"/>
    <property type="match status" value="1"/>
</dbReference>
<dbReference type="AlphaFoldDB" id="A0A6I2V0T6"/>
<name>A0A6I2V0T6_9FIRM</name>
<dbReference type="SUPFAM" id="SSF46689">
    <property type="entry name" value="Homeodomain-like"/>
    <property type="match status" value="1"/>
</dbReference>
<evidence type="ECO:0000313" key="1">
    <source>
        <dbReference type="EMBL" id="MSV25156.1"/>
    </source>
</evidence>
<dbReference type="Gene3D" id="1.10.10.10">
    <property type="entry name" value="Winged helix-like DNA-binding domain superfamily/Winged helix DNA-binding domain"/>
    <property type="match status" value="1"/>
</dbReference>
<proteinExistence type="predicted"/>